<sequence length="184" mass="18832">MKTFLLPLVLFIAAAQAQLILGALALIEFTIEILEAEAVVATVEVSVDAALTGAEAAQTAVIEGSITNVGTTVTRVGEGAVELEGEATLSGFGRVATEGPGFAQGTFTYRQGFPLGVGAGRRATANPQISLNFGARTNGIRSGGTTKINFSNPSVSNVRITNPGGARTSVRIKGQPVTRLLSSS</sequence>
<accession>A0A135SQC9</accession>
<gene>
    <name evidence="2" type="ORF">CNYM01_14307</name>
</gene>
<protein>
    <submittedName>
        <fullName evidence="2">Uncharacterized protein</fullName>
    </submittedName>
</protein>
<evidence type="ECO:0000313" key="3">
    <source>
        <dbReference type="Proteomes" id="UP000070054"/>
    </source>
</evidence>
<reference evidence="2 3" key="1">
    <citation type="submission" date="2014-02" db="EMBL/GenBank/DDBJ databases">
        <title>The genome sequence of Colletotrichum nymphaeae SA-01.</title>
        <authorList>
            <person name="Baroncelli R."/>
            <person name="Thon M.R."/>
        </authorList>
    </citation>
    <scope>NUCLEOTIDE SEQUENCE [LARGE SCALE GENOMIC DNA]</scope>
    <source>
        <strain evidence="2 3">SA-01</strain>
    </source>
</reference>
<proteinExistence type="predicted"/>
<organism evidence="2 3">
    <name type="scientific">Colletotrichum nymphaeae SA-01</name>
    <dbReference type="NCBI Taxonomy" id="1460502"/>
    <lineage>
        <taxon>Eukaryota</taxon>
        <taxon>Fungi</taxon>
        <taxon>Dikarya</taxon>
        <taxon>Ascomycota</taxon>
        <taxon>Pezizomycotina</taxon>
        <taxon>Sordariomycetes</taxon>
        <taxon>Hypocreomycetidae</taxon>
        <taxon>Glomerellales</taxon>
        <taxon>Glomerellaceae</taxon>
        <taxon>Colletotrichum</taxon>
        <taxon>Colletotrichum acutatum species complex</taxon>
    </lineage>
</organism>
<dbReference type="OrthoDB" id="4845240at2759"/>
<feature type="chain" id="PRO_5007802567" evidence="1">
    <location>
        <begin position="18"/>
        <end position="184"/>
    </location>
</feature>
<comment type="caution">
    <text evidence="2">The sequence shown here is derived from an EMBL/GenBank/DDBJ whole genome shotgun (WGS) entry which is preliminary data.</text>
</comment>
<keyword evidence="1" id="KW-0732">Signal</keyword>
<evidence type="ECO:0000313" key="2">
    <source>
        <dbReference type="EMBL" id="KXH37997.1"/>
    </source>
</evidence>
<name>A0A135SQC9_9PEZI</name>
<dbReference type="EMBL" id="JEMN01001416">
    <property type="protein sequence ID" value="KXH37997.1"/>
    <property type="molecule type" value="Genomic_DNA"/>
</dbReference>
<dbReference type="AlphaFoldDB" id="A0A135SQC9"/>
<keyword evidence="3" id="KW-1185">Reference proteome</keyword>
<evidence type="ECO:0000256" key="1">
    <source>
        <dbReference type="SAM" id="SignalP"/>
    </source>
</evidence>
<dbReference type="Proteomes" id="UP000070054">
    <property type="component" value="Unassembled WGS sequence"/>
</dbReference>
<feature type="signal peptide" evidence="1">
    <location>
        <begin position="1"/>
        <end position="17"/>
    </location>
</feature>